<evidence type="ECO:0000313" key="1">
    <source>
        <dbReference type="EMBL" id="KKL73827.1"/>
    </source>
</evidence>
<accession>A0A0F9HFG8</accession>
<gene>
    <name evidence="1" type="ORF">LCGC14_2071000</name>
</gene>
<reference evidence="1" key="1">
    <citation type="journal article" date="2015" name="Nature">
        <title>Complex archaea that bridge the gap between prokaryotes and eukaryotes.</title>
        <authorList>
            <person name="Spang A."/>
            <person name="Saw J.H."/>
            <person name="Jorgensen S.L."/>
            <person name="Zaremba-Niedzwiedzka K."/>
            <person name="Martijn J."/>
            <person name="Lind A.E."/>
            <person name="van Eijk R."/>
            <person name="Schleper C."/>
            <person name="Guy L."/>
            <person name="Ettema T.J."/>
        </authorList>
    </citation>
    <scope>NUCLEOTIDE SEQUENCE</scope>
</reference>
<protein>
    <submittedName>
        <fullName evidence="1">Uncharacterized protein</fullName>
    </submittedName>
</protein>
<dbReference type="EMBL" id="LAZR01024843">
    <property type="protein sequence ID" value="KKL73827.1"/>
    <property type="molecule type" value="Genomic_DNA"/>
</dbReference>
<comment type="caution">
    <text evidence="1">The sequence shown here is derived from an EMBL/GenBank/DDBJ whole genome shotgun (WGS) entry which is preliminary data.</text>
</comment>
<dbReference type="AlphaFoldDB" id="A0A0F9HFG8"/>
<organism evidence="1">
    <name type="scientific">marine sediment metagenome</name>
    <dbReference type="NCBI Taxonomy" id="412755"/>
    <lineage>
        <taxon>unclassified sequences</taxon>
        <taxon>metagenomes</taxon>
        <taxon>ecological metagenomes</taxon>
    </lineage>
</organism>
<proteinExistence type="predicted"/>
<sequence>MSVKLLRLKPTQIFSKGSILKKLSIRQNQNPFYAIVEQHQEKAYVLLYSRNGDPQGGKEIDLTKEQLKWIKKNTKKVFEYPK</sequence>
<name>A0A0F9HFG8_9ZZZZ</name>